<dbReference type="KEGG" id="gtt:GUITHDRAFT_86788"/>
<evidence type="ECO:0000313" key="8">
    <source>
        <dbReference type="Proteomes" id="UP000011087"/>
    </source>
</evidence>
<evidence type="ECO:0000313" key="6">
    <source>
        <dbReference type="EMBL" id="EKX46272.1"/>
    </source>
</evidence>
<comment type="subcellular location">
    <subcellularLocation>
        <location evidence="1">Plastid</location>
        <location evidence="1">Chloroplast</location>
    </subcellularLocation>
</comment>
<reference evidence="8" key="2">
    <citation type="submission" date="2012-11" db="EMBL/GenBank/DDBJ databases">
        <authorList>
            <person name="Kuo A."/>
            <person name="Curtis B.A."/>
            <person name="Tanifuji G."/>
            <person name="Burki F."/>
            <person name="Gruber A."/>
            <person name="Irimia M."/>
            <person name="Maruyama S."/>
            <person name="Arias M.C."/>
            <person name="Ball S.G."/>
            <person name="Gile G.H."/>
            <person name="Hirakawa Y."/>
            <person name="Hopkins J.F."/>
            <person name="Rensing S.A."/>
            <person name="Schmutz J."/>
            <person name="Symeonidi A."/>
            <person name="Elias M."/>
            <person name="Eveleigh R.J."/>
            <person name="Herman E.K."/>
            <person name="Klute M.J."/>
            <person name="Nakayama T."/>
            <person name="Obornik M."/>
            <person name="Reyes-Prieto A."/>
            <person name="Armbrust E.V."/>
            <person name="Aves S.J."/>
            <person name="Beiko R.G."/>
            <person name="Coutinho P."/>
            <person name="Dacks J.B."/>
            <person name="Durnford D.G."/>
            <person name="Fast N.M."/>
            <person name="Green B.R."/>
            <person name="Grisdale C."/>
            <person name="Hempe F."/>
            <person name="Henrissat B."/>
            <person name="Hoppner M.P."/>
            <person name="Ishida K.-I."/>
            <person name="Kim E."/>
            <person name="Koreny L."/>
            <person name="Kroth P.G."/>
            <person name="Liu Y."/>
            <person name="Malik S.-B."/>
            <person name="Maier U.G."/>
            <person name="McRose D."/>
            <person name="Mock T."/>
            <person name="Neilson J.A."/>
            <person name="Onodera N.T."/>
            <person name="Poole A.M."/>
            <person name="Pritham E.J."/>
            <person name="Richards T.A."/>
            <person name="Rocap G."/>
            <person name="Roy S.W."/>
            <person name="Sarai C."/>
            <person name="Schaack S."/>
            <person name="Shirato S."/>
            <person name="Slamovits C.H."/>
            <person name="Spencer D.F."/>
            <person name="Suzuki S."/>
            <person name="Worden A.Z."/>
            <person name="Zauner S."/>
            <person name="Barry K."/>
            <person name="Bell C."/>
            <person name="Bharti A.K."/>
            <person name="Crow J.A."/>
            <person name="Grimwood J."/>
            <person name="Kramer R."/>
            <person name="Lindquist E."/>
            <person name="Lucas S."/>
            <person name="Salamov A."/>
            <person name="McFadden G.I."/>
            <person name="Lane C.E."/>
            <person name="Keeling P.J."/>
            <person name="Gray M.W."/>
            <person name="Grigoriev I.V."/>
            <person name="Archibald J.M."/>
        </authorList>
    </citation>
    <scope>NUCLEOTIDE SEQUENCE</scope>
    <source>
        <strain evidence="8">CCMP2712</strain>
    </source>
</reference>
<feature type="region of interest" description="Disordered" evidence="5">
    <location>
        <begin position="44"/>
        <end position="69"/>
    </location>
</feature>
<evidence type="ECO:0000256" key="4">
    <source>
        <dbReference type="ARBA" id="ARBA00022777"/>
    </source>
</evidence>
<dbReference type="GO" id="GO:0006139">
    <property type="term" value="P:nucleobase-containing compound metabolic process"/>
    <property type="evidence" value="ECO:0007669"/>
    <property type="project" value="InterPro"/>
</dbReference>
<feature type="compositionally biased region" description="Acidic residues" evidence="5">
    <location>
        <begin position="371"/>
        <end position="381"/>
    </location>
</feature>
<dbReference type="Pfam" id="PF00406">
    <property type="entry name" value="ADK"/>
    <property type="match status" value="1"/>
</dbReference>
<protein>
    <recommendedName>
        <fullName evidence="9">Adenylate kinase</fullName>
    </recommendedName>
</protein>
<dbReference type="eggNOG" id="KOG3079">
    <property type="taxonomic scope" value="Eukaryota"/>
</dbReference>
<dbReference type="SUPFAM" id="SSF52540">
    <property type="entry name" value="P-loop containing nucleoside triphosphate hydrolases"/>
    <property type="match status" value="1"/>
</dbReference>
<dbReference type="Gene3D" id="3.40.50.300">
    <property type="entry name" value="P-loop containing nucleotide triphosphate hydrolases"/>
    <property type="match status" value="1"/>
</dbReference>
<dbReference type="HOGENOM" id="CLU_418351_0_0_1"/>
<organism evidence="6">
    <name type="scientific">Guillardia theta (strain CCMP2712)</name>
    <name type="common">Cryptophyte</name>
    <dbReference type="NCBI Taxonomy" id="905079"/>
    <lineage>
        <taxon>Eukaryota</taxon>
        <taxon>Cryptophyceae</taxon>
        <taxon>Pyrenomonadales</taxon>
        <taxon>Geminigeraceae</taxon>
        <taxon>Guillardia</taxon>
    </lineage>
</organism>
<dbReference type="PaxDb" id="55529-EKX46272"/>
<dbReference type="AlphaFoldDB" id="L1JDC3"/>
<name>L1JDC3_GUITC</name>
<feature type="region of interest" description="Disordered" evidence="5">
    <location>
        <begin position="365"/>
        <end position="385"/>
    </location>
</feature>
<dbReference type="GO" id="GO:0009507">
    <property type="term" value="C:chloroplast"/>
    <property type="evidence" value="ECO:0007669"/>
    <property type="project" value="UniProtKB-SubCell"/>
</dbReference>
<keyword evidence="2" id="KW-0808">Transferase</keyword>
<evidence type="ECO:0000313" key="7">
    <source>
        <dbReference type="EnsemblProtists" id="EKX46272"/>
    </source>
</evidence>
<keyword evidence="8" id="KW-1185">Reference proteome</keyword>
<evidence type="ECO:0000256" key="5">
    <source>
        <dbReference type="SAM" id="MobiDB-lite"/>
    </source>
</evidence>
<dbReference type="InterPro" id="IPR027417">
    <property type="entry name" value="P-loop_NTPase"/>
</dbReference>
<gene>
    <name evidence="6" type="ORF">GUITHDRAFT_86788</name>
</gene>
<feature type="compositionally biased region" description="Basic and acidic residues" evidence="5">
    <location>
        <begin position="55"/>
        <end position="68"/>
    </location>
</feature>
<dbReference type="EMBL" id="JH992995">
    <property type="protein sequence ID" value="EKX46272.1"/>
    <property type="molecule type" value="Genomic_DNA"/>
</dbReference>
<accession>L1JDC3</accession>
<dbReference type="GeneID" id="17302988"/>
<keyword evidence="4" id="KW-0418">Kinase</keyword>
<dbReference type="STRING" id="905079.L1JDC3"/>
<reference evidence="7" key="3">
    <citation type="submission" date="2015-06" db="UniProtKB">
        <authorList>
            <consortium name="EnsemblProtists"/>
        </authorList>
    </citation>
    <scope>IDENTIFICATION</scope>
</reference>
<dbReference type="PRINTS" id="PR00094">
    <property type="entry name" value="ADENYLTKNASE"/>
</dbReference>
<dbReference type="GO" id="GO:0005524">
    <property type="term" value="F:ATP binding"/>
    <property type="evidence" value="ECO:0007669"/>
    <property type="project" value="InterPro"/>
</dbReference>
<dbReference type="GO" id="GO:0019205">
    <property type="term" value="F:nucleobase-containing compound kinase activity"/>
    <property type="evidence" value="ECO:0007669"/>
    <property type="project" value="InterPro"/>
</dbReference>
<evidence type="ECO:0000256" key="3">
    <source>
        <dbReference type="ARBA" id="ARBA00022741"/>
    </source>
</evidence>
<sequence>MGDEEAVRRLYGSKDVLRFPRPHRLPFYPFLDPRRQRRELRALRHLGIEAPNANPRDEEGKPKAKPSGEELLAAAQEAEAAVKRKIEEENSKATGQLEAMAARLGEEEVKVRKMQASASEEKQERWLQRVIGKLLAHPQSLLAAPLPLSREKAITLLDTRVRRLSKFGMVCPVRLLEEEGVLAPSCISDLNFAVAYGPHIYLCKDALARRSFLADPVRFVLQPPPPPPAFQRIVVLGPPKSGRSSLAEAIAADLGLVLLTPARVVREVLEDASSLAKRIGDELRKGLEVSEELLGQAICAAAHRYPGWVLDGFPRSQQQAEKMEEADVGVTSVILLKLEDKACRERATKELMRRGEDGFFERPRRRRIAADPEEEEAEEKVEETPPLLTGEEAVREALASLSTERADSEMQAIRRTLTRDKDVEEVVDASRNRTSVHRQVLGELRRAAKGRQEYLMRRELKHPAPLAEQRRWMRREDLKEKRGNFCVKEEDGSIIGDYCPVAWKLEEELVLCSPDARLSNMLEVAGRFFCASPKHLLELMTSPSYYLHSQTLPDHVPRRLGEGEAAKVGEESLEYRGYCPVTLLDGPGEDAVTGQKLPIQAALLKPSYDAPLAERMYLVKYQDKIYRMLTEEKLDRFMRKPWNFVNLKLPVKLPFD</sequence>
<dbReference type="PROSITE" id="PS00113">
    <property type="entry name" value="ADENYLATE_KINASE"/>
    <property type="match status" value="1"/>
</dbReference>
<evidence type="ECO:0008006" key="9">
    <source>
        <dbReference type="Google" id="ProtNLM"/>
    </source>
</evidence>
<reference evidence="6 8" key="1">
    <citation type="journal article" date="2012" name="Nature">
        <title>Algal genomes reveal evolutionary mosaicism and the fate of nucleomorphs.</title>
        <authorList>
            <consortium name="DOE Joint Genome Institute"/>
            <person name="Curtis B.A."/>
            <person name="Tanifuji G."/>
            <person name="Burki F."/>
            <person name="Gruber A."/>
            <person name="Irimia M."/>
            <person name="Maruyama S."/>
            <person name="Arias M.C."/>
            <person name="Ball S.G."/>
            <person name="Gile G.H."/>
            <person name="Hirakawa Y."/>
            <person name="Hopkins J.F."/>
            <person name="Kuo A."/>
            <person name="Rensing S.A."/>
            <person name="Schmutz J."/>
            <person name="Symeonidi A."/>
            <person name="Elias M."/>
            <person name="Eveleigh R.J."/>
            <person name="Herman E.K."/>
            <person name="Klute M.J."/>
            <person name="Nakayama T."/>
            <person name="Obornik M."/>
            <person name="Reyes-Prieto A."/>
            <person name="Armbrust E.V."/>
            <person name="Aves S.J."/>
            <person name="Beiko R.G."/>
            <person name="Coutinho P."/>
            <person name="Dacks J.B."/>
            <person name="Durnford D.G."/>
            <person name="Fast N.M."/>
            <person name="Green B.R."/>
            <person name="Grisdale C.J."/>
            <person name="Hempel F."/>
            <person name="Henrissat B."/>
            <person name="Hoppner M.P."/>
            <person name="Ishida K."/>
            <person name="Kim E."/>
            <person name="Koreny L."/>
            <person name="Kroth P.G."/>
            <person name="Liu Y."/>
            <person name="Malik S.B."/>
            <person name="Maier U.G."/>
            <person name="McRose D."/>
            <person name="Mock T."/>
            <person name="Neilson J.A."/>
            <person name="Onodera N.T."/>
            <person name="Poole A.M."/>
            <person name="Pritham E.J."/>
            <person name="Richards T.A."/>
            <person name="Rocap G."/>
            <person name="Roy S.W."/>
            <person name="Sarai C."/>
            <person name="Schaack S."/>
            <person name="Shirato S."/>
            <person name="Slamovits C.H."/>
            <person name="Spencer D.F."/>
            <person name="Suzuki S."/>
            <person name="Worden A.Z."/>
            <person name="Zauner S."/>
            <person name="Barry K."/>
            <person name="Bell C."/>
            <person name="Bharti A.K."/>
            <person name="Crow J.A."/>
            <person name="Grimwood J."/>
            <person name="Kramer R."/>
            <person name="Lindquist E."/>
            <person name="Lucas S."/>
            <person name="Salamov A."/>
            <person name="McFadden G.I."/>
            <person name="Lane C.E."/>
            <person name="Keeling P.J."/>
            <person name="Gray M.W."/>
            <person name="Grigoriev I.V."/>
            <person name="Archibald J.M."/>
        </authorList>
    </citation>
    <scope>NUCLEOTIDE SEQUENCE</scope>
    <source>
        <strain evidence="6 8">CCMP2712</strain>
    </source>
</reference>
<feature type="non-terminal residue" evidence="6">
    <location>
        <position position="656"/>
    </location>
</feature>
<dbReference type="InterPro" id="IPR000850">
    <property type="entry name" value="Adenylat/UMP-CMP_kin"/>
</dbReference>
<dbReference type="RefSeq" id="XP_005833252.1">
    <property type="nucleotide sequence ID" value="XM_005833195.1"/>
</dbReference>
<dbReference type="Proteomes" id="UP000011087">
    <property type="component" value="Unassembled WGS sequence"/>
</dbReference>
<dbReference type="PANTHER" id="PTHR23359">
    <property type="entry name" value="NUCLEOTIDE KINASE"/>
    <property type="match status" value="1"/>
</dbReference>
<dbReference type="OrthoDB" id="439792at2759"/>
<evidence type="ECO:0000256" key="2">
    <source>
        <dbReference type="ARBA" id="ARBA00022679"/>
    </source>
</evidence>
<keyword evidence="3" id="KW-0547">Nucleotide-binding</keyword>
<evidence type="ECO:0000256" key="1">
    <source>
        <dbReference type="ARBA" id="ARBA00004229"/>
    </source>
</evidence>
<dbReference type="InterPro" id="IPR033690">
    <property type="entry name" value="Adenylat_kinase_CS"/>
</dbReference>
<dbReference type="EnsemblProtists" id="EKX46272">
    <property type="protein sequence ID" value="EKX46272"/>
    <property type="gene ID" value="GUITHDRAFT_86788"/>
</dbReference>
<proteinExistence type="predicted"/>